<feature type="compositionally biased region" description="Polar residues" evidence="1">
    <location>
        <begin position="477"/>
        <end position="488"/>
    </location>
</feature>
<dbReference type="AlphaFoldDB" id="A0AAD7M8M8"/>
<keyword evidence="3" id="KW-1185">Reference proteome</keyword>
<dbReference type="Proteomes" id="UP001215598">
    <property type="component" value="Unassembled WGS sequence"/>
</dbReference>
<evidence type="ECO:0000313" key="2">
    <source>
        <dbReference type="EMBL" id="KAJ7705826.1"/>
    </source>
</evidence>
<accession>A0AAD7M8M8</accession>
<dbReference type="EMBL" id="JARKIB010000465">
    <property type="protein sequence ID" value="KAJ7705826.1"/>
    <property type="molecule type" value="Genomic_DNA"/>
</dbReference>
<feature type="region of interest" description="Disordered" evidence="1">
    <location>
        <begin position="477"/>
        <end position="508"/>
    </location>
</feature>
<gene>
    <name evidence="2" type="ORF">B0H16DRAFT_1826404</name>
</gene>
<reference evidence="2" key="1">
    <citation type="submission" date="2023-03" db="EMBL/GenBank/DDBJ databases">
        <title>Massive genome expansion in bonnet fungi (Mycena s.s.) driven by repeated elements and novel gene families across ecological guilds.</title>
        <authorList>
            <consortium name="Lawrence Berkeley National Laboratory"/>
            <person name="Harder C.B."/>
            <person name="Miyauchi S."/>
            <person name="Viragh M."/>
            <person name="Kuo A."/>
            <person name="Thoen E."/>
            <person name="Andreopoulos B."/>
            <person name="Lu D."/>
            <person name="Skrede I."/>
            <person name="Drula E."/>
            <person name="Henrissat B."/>
            <person name="Morin E."/>
            <person name="Kohler A."/>
            <person name="Barry K."/>
            <person name="LaButti K."/>
            <person name="Morin E."/>
            <person name="Salamov A."/>
            <person name="Lipzen A."/>
            <person name="Mereny Z."/>
            <person name="Hegedus B."/>
            <person name="Baldrian P."/>
            <person name="Stursova M."/>
            <person name="Weitz H."/>
            <person name="Taylor A."/>
            <person name="Grigoriev I.V."/>
            <person name="Nagy L.G."/>
            <person name="Martin F."/>
            <person name="Kauserud H."/>
        </authorList>
    </citation>
    <scope>NUCLEOTIDE SEQUENCE</scope>
    <source>
        <strain evidence="2">CBHHK182m</strain>
    </source>
</reference>
<sequence>MIVSRTPTAPTPAPRTSMTSADGDGRQPCGGVCRASHACVGACPPFVDGQQDRRDAAASTATPLALLCLVSSTVLRPRPSLQLTASASASTRAVSGRALVVCFPPRPPLPGHVYLHHGLPLPVDCRGDGGEGTGWGRGGDSGHAVVRWWAGCRRAGTQTAARALGDGAEGGARGRESDALPCGRVWGGGDLALLFLFRSSATLPLPGSSSASVDVRCATATAIVQSSSWRPHPSTSSLLLEGHLHGVSLSRVVLMSTLVAAAVFYAAGTAVRRRGCGHHIYLRSARRRRTNAPQTPAPPVSGLPPTLSRGAAGMGSGEVEGPRTYSLATRCLVRYRDAPRICASPPSGSRLPGETPYSPLASACAHRAVRALVLPPRTRAILVSPYHLHLPPSPSLPVKNWIAPALPWHFLRLTQMSDYTGAAVLPPGKVWCNCQRKCGGPDGRKPVAYSTRTLHRREDTDTVAASVAFSTFLQTAAAESSQPSTNQSRPEKRPALDQLSGTRKRQHDGTEIRHYNQNIHLLLDSNLLQLSASLHRLHHESIVTQDAWMTMSPTQNPRAATPTVPYLQFQPMRPNPHELR</sequence>
<proteinExistence type="predicted"/>
<evidence type="ECO:0000313" key="3">
    <source>
        <dbReference type="Proteomes" id="UP001215598"/>
    </source>
</evidence>
<protein>
    <submittedName>
        <fullName evidence="2">Uncharacterized protein</fullName>
    </submittedName>
</protein>
<comment type="caution">
    <text evidence="2">The sequence shown here is derived from an EMBL/GenBank/DDBJ whole genome shotgun (WGS) entry which is preliminary data.</text>
</comment>
<feature type="region of interest" description="Disordered" evidence="1">
    <location>
        <begin position="1"/>
        <end position="26"/>
    </location>
</feature>
<evidence type="ECO:0000256" key="1">
    <source>
        <dbReference type="SAM" id="MobiDB-lite"/>
    </source>
</evidence>
<feature type="region of interest" description="Disordered" evidence="1">
    <location>
        <begin position="287"/>
        <end position="319"/>
    </location>
</feature>
<name>A0AAD7M8M8_9AGAR</name>
<organism evidence="2 3">
    <name type="scientific">Mycena metata</name>
    <dbReference type="NCBI Taxonomy" id="1033252"/>
    <lineage>
        <taxon>Eukaryota</taxon>
        <taxon>Fungi</taxon>
        <taxon>Dikarya</taxon>
        <taxon>Basidiomycota</taxon>
        <taxon>Agaricomycotina</taxon>
        <taxon>Agaricomycetes</taxon>
        <taxon>Agaricomycetidae</taxon>
        <taxon>Agaricales</taxon>
        <taxon>Marasmiineae</taxon>
        <taxon>Mycenaceae</taxon>
        <taxon>Mycena</taxon>
    </lineage>
</organism>